<evidence type="ECO:0000256" key="5">
    <source>
        <dbReference type="ARBA" id="ARBA00023136"/>
    </source>
</evidence>
<feature type="transmembrane region" description="Helical" evidence="6">
    <location>
        <begin position="65"/>
        <end position="91"/>
    </location>
</feature>
<evidence type="ECO:0000313" key="9">
    <source>
        <dbReference type="Proteomes" id="UP001500575"/>
    </source>
</evidence>
<feature type="transmembrane region" description="Helical" evidence="6">
    <location>
        <begin position="171"/>
        <end position="193"/>
    </location>
</feature>
<comment type="subcellular location">
    <subcellularLocation>
        <location evidence="1">Membrane</location>
        <topology evidence="1">Multi-pass membrane protein</topology>
    </subcellularLocation>
</comment>
<comment type="caution">
    <text evidence="8">The sequence shown here is derived from an EMBL/GenBank/DDBJ whole genome shotgun (WGS) entry which is preliminary data.</text>
</comment>
<protein>
    <submittedName>
        <fullName evidence="8">Cytochrome c biogenesis protein CcdA</fullName>
    </submittedName>
</protein>
<feature type="transmembrane region" description="Helical" evidence="6">
    <location>
        <begin position="131"/>
        <end position="159"/>
    </location>
</feature>
<evidence type="ECO:0000256" key="1">
    <source>
        <dbReference type="ARBA" id="ARBA00004141"/>
    </source>
</evidence>
<evidence type="ECO:0000256" key="4">
    <source>
        <dbReference type="ARBA" id="ARBA00022989"/>
    </source>
</evidence>
<dbReference type="Proteomes" id="UP001500575">
    <property type="component" value="Unassembled WGS sequence"/>
</dbReference>
<sequence length="249" mass="26254">MGDWFAEQASSGTLVLALPVALLAGLVSFFSPCVIPLLPGYLSYTTGLSAADLGQARRGRMLAGSILFVLGFASVFMLLGSLFGAAGAWLVDWQREISVVLGVVTIVLGLVFAGVLPWLQRDVRVHAVPAVGLAAAPLLGFLFGLGWTPCVGPTLAAILNLSLIDGTAPRGALLSGVYALGLGLPFIVVALAYRRAMGAVAWMRRHQVALMRLGGLMLVVVGVLMVTGWWDDSVQWLQVRLIDTFVPAV</sequence>
<feature type="transmembrane region" description="Helical" evidence="6">
    <location>
        <begin position="213"/>
        <end position="230"/>
    </location>
</feature>
<dbReference type="EMBL" id="BAAAQQ010000013">
    <property type="protein sequence ID" value="GAA2131301.1"/>
    <property type="molecule type" value="Genomic_DNA"/>
</dbReference>
<evidence type="ECO:0000256" key="6">
    <source>
        <dbReference type="SAM" id="Phobius"/>
    </source>
</evidence>
<proteinExistence type="inferred from homology"/>
<keyword evidence="5 6" id="KW-0472">Membrane</keyword>
<keyword evidence="9" id="KW-1185">Reference proteome</keyword>
<dbReference type="PANTHER" id="PTHR31272">
    <property type="entry name" value="CYTOCHROME C-TYPE BIOGENESIS PROTEIN HI_1454-RELATED"/>
    <property type="match status" value="1"/>
</dbReference>
<dbReference type="InterPro" id="IPR003834">
    <property type="entry name" value="Cyt_c_assmbl_TM_dom"/>
</dbReference>
<evidence type="ECO:0000256" key="3">
    <source>
        <dbReference type="ARBA" id="ARBA00022692"/>
    </source>
</evidence>
<gene>
    <name evidence="8" type="ORF">GCM10009843_34710</name>
</gene>
<keyword evidence="4 6" id="KW-1133">Transmembrane helix</keyword>
<evidence type="ECO:0000256" key="2">
    <source>
        <dbReference type="ARBA" id="ARBA00006143"/>
    </source>
</evidence>
<organism evidence="8 9">
    <name type="scientific">Nocardioides bigeumensis</name>
    <dbReference type="NCBI Taxonomy" id="433657"/>
    <lineage>
        <taxon>Bacteria</taxon>
        <taxon>Bacillati</taxon>
        <taxon>Actinomycetota</taxon>
        <taxon>Actinomycetes</taxon>
        <taxon>Propionibacteriales</taxon>
        <taxon>Nocardioidaceae</taxon>
        <taxon>Nocardioides</taxon>
    </lineage>
</organism>
<dbReference type="Pfam" id="PF02683">
    <property type="entry name" value="DsbD_TM"/>
    <property type="match status" value="1"/>
</dbReference>
<evidence type="ECO:0000313" key="8">
    <source>
        <dbReference type="EMBL" id="GAA2131301.1"/>
    </source>
</evidence>
<feature type="transmembrane region" description="Helical" evidence="6">
    <location>
        <begin position="20"/>
        <end position="44"/>
    </location>
</feature>
<comment type="similarity">
    <text evidence="2">Belongs to the DsbD family.</text>
</comment>
<dbReference type="PANTHER" id="PTHR31272:SF4">
    <property type="entry name" value="CYTOCHROME C-TYPE BIOGENESIS PROTEIN HI_1454-RELATED"/>
    <property type="match status" value="1"/>
</dbReference>
<dbReference type="InterPro" id="IPR051790">
    <property type="entry name" value="Cytochrome_c-biogenesis_DsbD"/>
</dbReference>
<accession>A0ABN2YRA2</accession>
<dbReference type="RefSeq" id="WP_344305079.1">
    <property type="nucleotide sequence ID" value="NZ_BAAAQQ010000013.1"/>
</dbReference>
<feature type="domain" description="Cytochrome C biogenesis protein transmembrane" evidence="7">
    <location>
        <begin position="15"/>
        <end position="226"/>
    </location>
</feature>
<evidence type="ECO:0000259" key="7">
    <source>
        <dbReference type="Pfam" id="PF02683"/>
    </source>
</evidence>
<reference evidence="8 9" key="1">
    <citation type="journal article" date="2019" name="Int. J. Syst. Evol. Microbiol.">
        <title>The Global Catalogue of Microorganisms (GCM) 10K type strain sequencing project: providing services to taxonomists for standard genome sequencing and annotation.</title>
        <authorList>
            <consortium name="The Broad Institute Genomics Platform"/>
            <consortium name="The Broad Institute Genome Sequencing Center for Infectious Disease"/>
            <person name="Wu L."/>
            <person name="Ma J."/>
        </authorList>
    </citation>
    <scope>NUCLEOTIDE SEQUENCE [LARGE SCALE GENOMIC DNA]</scope>
    <source>
        <strain evidence="8 9">JCM 16021</strain>
    </source>
</reference>
<name>A0ABN2YRA2_9ACTN</name>
<keyword evidence="3 6" id="KW-0812">Transmembrane</keyword>
<feature type="transmembrane region" description="Helical" evidence="6">
    <location>
        <begin position="97"/>
        <end position="119"/>
    </location>
</feature>